<feature type="region of interest" description="Disordered" evidence="1">
    <location>
        <begin position="531"/>
        <end position="554"/>
    </location>
</feature>
<dbReference type="Proteomes" id="UP000694680">
    <property type="component" value="Chromosome 6"/>
</dbReference>
<feature type="compositionally biased region" description="Basic and acidic residues" evidence="1">
    <location>
        <begin position="721"/>
        <end position="733"/>
    </location>
</feature>
<organism evidence="2 3">
    <name type="scientific">Gouania willdenowi</name>
    <name type="common">Blunt-snouted clingfish</name>
    <name type="synonym">Lepadogaster willdenowi</name>
    <dbReference type="NCBI Taxonomy" id="441366"/>
    <lineage>
        <taxon>Eukaryota</taxon>
        <taxon>Metazoa</taxon>
        <taxon>Chordata</taxon>
        <taxon>Craniata</taxon>
        <taxon>Vertebrata</taxon>
        <taxon>Euteleostomi</taxon>
        <taxon>Actinopterygii</taxon>
        <taxon>Neopterygii</taxon>
        <taxon>Teleostei</taxon>
        <taxon>Neoteleostei</taxon>
        <taxon>Acanthomorphata</taxon>
        <taxon>Ovalentaria</taxon>
        <taxon>Blenniimorphae</taxon>
        <taxon>Blenniiformes</taxon>
        <taxon>Gobiesocoidei</taxon>
        <taxon>Gobiesocidae</taxon>
        <taxon>Gobiesocinae</taxon>
        <taxon>Gouania</taxon>
    </lineage>
</organism>
<dbReference type="Ensembl" id="ENSGWIT00000027576.1">
    <property type="protein sequence ID" value="ENSGWIP00000025226.1"/>
    <property type="gene ID" value="ENSGWIG00000013332.1"/>
</dbReference>
<feature type="region of interest" description="Disordered" evidence="1">
    <location>
        <begin position="390"/>
        <end position="442"/>
    </location>
</feature>
<feature type="region of interest" description="Disordered" evidence="1">
    <location>
        <begin position="705"/>
        <end position="736"/>
    </location>
</feature>
<dbReference type="InterPro" id="IPR037656">
    <property type="entry name" value="DUF5525"/>
</dbReference>
<reference evidence="2" key="2">
    <citation type="submission" date="2025-08" db="UniProtKB">
        <authorList>
            <consortium name="Ensembl"/>
        </authorList>
    </citation>
    <scope>IDENTIFICATION</scope>
</reference>
<dbReference type="Pfam" id="PF17663">
    <property type="entry name" value="DUF5525"/>
    <property type="match status" value="1"/>
</dbReference>
<evidence type="ECO:0000313" key="3">
    <source>
        <dbReference type="Proteomes" id="UP000694680"/>
    </source>
</evidence>
<evidence type="ECO:0000313" key="2">
    <source>
        <dbReference type="Ensembl" id="ENSGWIP00000025226.1"/>
    </source>
</evidence>
<dbReference type="PANTHER" id="PTHR28422:SF1">
    <property type="entry name" value="SIMILAR TO HUMAN CHROMOSOME 15 OPEN READING FRAME 39"/>
    <property type="match status" value="1"/>
</dbReference>
<feature type="compositionally biased region" description="Polar residues" evidence="1">
    <location>
        <begin position="610"/>
        <end position="623"/>
    </location>
</feature>
<dbReference type="CTD" id="105354222"/>
<feature type="compositionally biased region" description="Polar residues" evidence="1">
    <location>
        <begin position="533"/>
        <end position="542"/>
    </location>
</feature>
<gene>
    <name evidence="2" type="primary">c6h15orf39</name>
</gene>
<dbReference type="RefSeq" id="XP_028306589.1">
    <property type="nucleotide sequence ID" value="XM_028450788.1"/>
</dbReference>
<dbReference type="OrthoDB" id="9908305at2759"/>
<reference evidence="2" key="1">
    <citation type="submission" date="2020-06" db="EMBL/GenBank/DDBJ databases">
        <authorList>
            <consortium name="Wellcome Sanger Institute Data Sharing"/>
        </authorList>
    </citation>
    <scope>NUCLEOTIDE SEQUENCE [LARGE SCALE GENOMIC DNA]</scope>
</reference>
<dbReference type="PANTHER" id="PTHR28422">
    <property type="entry name" value="SIMILAR TO HUMAN CHROMOSOME 15 OPEN READING FRAME 39"/>
    <property type="match status" value="1"/>
</dbReference>
<feature type="region of interest" description="Disordered" evidence="1">
    <location>
        <begin position="753"/>
        <end position="809"/>
    </location>
</feature>
<feature type="region of interest" description="Disordered" evidence="1">
    <location>
        <begin position="610"/>
        <end position="647"/>
    </location>
</feature>
<sequence length="1021" mass="113743">MPLFDGSTVSDGLSKPSNMSGVLGKPTLSYNGSYVMFDPRGRDGEGFSPHWSNSKATLVEGKNPMGHLPDAVGQNHIRQNFPLYANPSEVNSPTASADVRRQKPGCEILSPSFENSVYFARPQPVYRAAHCCNGPGCVMGPPYVVEHGSRMLNSLYEREWMQSGVPYTKMPPIQRQGPDTLLEQRGVPFEPTVDSLNRIHVEPYASNRVRALPVMMEPNFTRYHCAPTLNAPLSDHSHPLQTAPRGYPGLYSHRTYEHMTSELYQDPSSMAKYGQLAHHPVFYCPPANVDAEQRIQCKETSSKQGEDVPAIHKHSIPNSLEHCIVTQSLHGDIPLAFPSTEMLPVHPFMQGFSYPCYAVPRVHSNANQIRSPLKSPHALPVYNYSLLNVSPSRQHKDHPRTSPTSPNKDKSTRDVGQVSSHSPFMYMNQTSPTRRIGQPGTSPSSIQLAKLFPTLAGLTVSPAVLSPVNMNLNRLTDYLPCQAPETCQKRPQSLPLSPSAWLSHTDQTRATPDGPKFQKVIFSPIVATESKHNGSVSFSGSPTHKDSLKRKHSNLSPPIKIKEDLYEGVIRKKLKKSNYQPVGNHTDSPPMPVIDNVFSLAHYLMASRGSSSGEALLRTTQSSDECEGKQENENKKSDPDKKQHNWAVTSKEICPHAPTEKVVDEDFEPLKVKVEKVDPSETDLVEETRINQSECIKVIIKMEPEDAVPPNSNPTNNCESEDLKSEPPSEITKDASVVSEPATFVTNQNSLSQGNVHHLHKPPVPSQADSNHPSPQPEPTKSPHKNPSNSLPYQNILSKDRQPSPCPPDRMPALALNVVVPQQVPQIPVRKHFFALHYSFCKQVSELVSASSEQELKNWLSQQEIGPVTSSTKVQKVTCLLGVKAREVWIKEEMKSKLNDILLRLKEYTAMERCPFPHIMRTGAVFLPMLVVKELLFPTVQGSLVDKVLQEHKVQLRPTTLSEEKILTQLHKRACSSKLRRLMSLRHLPDIYEDVVNLLYYTSVCKHLESTSSDVQNSAQE</sequence>
<feature type="compositionally biased region" description="Polar residues" evidence="1">
    <location>
        <begin position="7"/>
        <end position="20"/>
    </location>
</feature>
<keyword evidence="3" id="KW-1185">Reference proteome</keyword>
<feature type="compositionally biased region" description="Polar residues" evidence="1">
    <location>
        <begin position="785"/>
        <end position="797"/>
    </location>
</feature>
<evidence type="ECO:0000256" key="1">
    <source>
        <dbReference type="SAM" id="MobiDB-lite"/>
    </source>
</evidence>
<feature type="compositionally biased region" description="Basic and acidic residues" evidence="1">
    <location>
        <begin position="626"/>
        <end position="643"/>
    </location>
</feature>
<accession>A0A8C5ESK0</accession>
<name>A0A8C5ESK0_GOUWI</name>
<feature type="compositionally biased region" description="Polar residues" evidence="1">
    <location>
        <begin position="417"/>
        <end position="442"/>
    </location>
</feature>
<reference evidence="2" key="3">
    <citation type="submission" date="2025-09" db="UniProtKB">
        <authorList>
            <consortium name="Ensembl"/>
        </authorList>
    </citation>
    <scope>IDENTIFICATION</scope>
</reference>
<feature type="region of interest" description="Disordered" evidence="1">
    <location>
        <begin position="1"/>
        <end position="22"/>
    </location>
</feature>
<dbReference type="GeneID" id="114465638"/>
<protein>
    <submittedName>
        <fullName evidence="2">Uncharacterized protein</fullName>
    </submittedName>
</protein>
<dbReference type="AlphaFoldDB" id="A0A8C5ESK0"/>
<proteinExistence type="predicted"/>